<name>A0A662Z448_9STAP</name>
<dbReference type="RefSeq" id="WP_091475418.1">
    <property type="nucleotide sequence ID" value="NZ_FOIT01000004.1"/>
</dbReference>
<accession>A0A662Z448</accession>
<sequence>MDKILQTQFTHILNGLHDQTEEIEMAARLLAQASFGEGNVYIRGFGDFELLEDFLTESETALPGALKFGGIAPITSADRVLVLSKYADEPLSVFLEELEVENIEYVLVCNKKGGRAGGGIAGGAGSAGAGGSGASGAGGSGASGAGAGGIAGTGGEGSAGESPVDFESVHHFIDLKSPREVVPTPDLDRIVNPYIMSFMYLYYQMYALIQEMNSDE</sequence>
<dbReference type="Gene3D" id="3.40.50.10490">
    <property type="entry name" value="Glucose-6-phosphate isomerase like protein, domain 1"/>
    <property type="match status" value="2"/>
</dbReference>
<dbReference type="Proteomes" id="UP000243605">
    <property type="component" value="Unassembled WGS sequence"/>
</dbReference>
<dbReference type="EMBL" id="FOIT01000004">
    <property type="protein sequence ID" value="SEW08093.1"/>
    <property type="molecule type" value="Genomic_DNA"/>
</dbReference>
<protein>
    <recommendedName>
        <fullName evidence="1">DUF2529 domain-containing protein</fullName>
    </recommendedName>
</protein>
<dbReference type="OrthoDB" id="2737584at2"/>
<dbReference type="AlphaFoldDB" id="A0A662Z448"/>
<evidence type="ECO:0000313" key="3">
    <source>
        <dbReference type="Proteomes" id="UP000243605"/>
    </source>
</evidence>
<feature type="domain" description="DUF2529" evidence="1">
    <location>
        <begin position="1"/>
        <end position="112"/>
    </location>
</feature>
<evidence type="ECO:0000259" key="1">
    <source>
        <dbReference type="Pfam" id="PF10740"/>
    </source>
</evidence>
<reference evidence="2 3" key="1">
    <citation type="submission" date="2016-10" db="EMBL/GenBank/DDBJ databases">
        <authorList>
            <person name="Varghese N."/>
            <person name="Submissions S."/>
        </authorList>
    </citation>
    <scope>NUCLEOTIDE SEQUENCE [LARGE SCALE GENOMIC DNA]</scope>
    <source>
        <strain evidence="2 3">IBRC-M10081</strain>
    </source>
</reference>
<evidence type="ECO:0000313" key="2">
    <source>
        <dbReference type="EMBL" id="SEW08093.1"/>
    </source>
</evidence>
<proteinExistence type="predicted"/>
<keyword evidence="3" id="KW-1185">Reference proteome</keyword>
<gene>
    <name evidence="2" type="ORF">SAMN05192557_1537</name>
</gene>
<organism evidence="2 3">
    <name type="scientific">Aliicoccus persicus</name>
    <dbReference type="NCBI Taxonomy" id="930138"/>
    <lineage>
        <taxon>Bacteria</taxon>
        <taxon>Bacillati</taxon>
        <taxon>Bacillota</taxon>
        <taxon>Bacilli</taxon>
        <taxon>Bacillales</taxon>
        <taxon>Staphylococcaceae</taxon>
        <taxon>Aliicoccus</taxon>
    </lineage>
</organism>
<feature type="domain" description="DUF2529" evidence="1">
    <location>
        <begin position="167"/>
        <end position="212"/>
    </location>
</feature>
<dbReference type="InterPro" id="IPR019676">
    <property type="entry name" value="DUF2529"/>
</dbReference>
<dbReference type="Pfam" id="PF10740">
    <property type="entry name" value="DUF2529"/>
    <property type="match status" value="2"/>
</dbReference>